<feature type="transmembrane region" description="Helical" evidence="8">
    <location>
        <begin position="314"/>
        <end position="333"/>
    </location>
</feature>
<feature type="domain" description="Major facilitator superfamily (MFS) profile" evidence="9">
    <location>
        <begin position="20"/>
        <end position="507"/>
    </location>
</feature>
<dbReference type="Pfam" id="PF07690">
    <property type="entry name" value="MFS_1"/>
    <property type="match status" value="1"/>
</dbReference>
<evidence type="ECO:0000256" key="6">
    <source>
        <dbReference type="ARBA" id="ARBA00022989"/>
    </source>
</evidence>
<feature type="transmembrane region" description="Helical" evidence="8">
    <location>
        <begin position="237"/>
        <end position="258"/>
    </location>
</feature>
<organism evidence="10 11">
    <name type="scientific">Noviherbaspirillum suwonense</name>
    <dbReference type="NCBI Taxonomy" id="1224511"/>
    <lineage>
        <taxon>Bacteria</taxon>
        <taxon>Pseudomonadati</taxon>
        <taxon>Pseudomonadota</taxon>
        <taxon>Betaproteobacteria</taxon>
        <taxon>Burkholderiales</taxon>
        <taxon>Oxalobacteraceae</taxon>
        <taxon>Noviherbaspirillum</taxon>
    </lineage>
</organism>
<dbReference type="InterPro" id="IPR004638">
    <property type="entry name" value="EmrB-like"/>
</dbReference>
<evidence type="ECO:0000259" key="9">
    <source>
        <dbReference type="PROSITE" id="PS50850"/>
    </source>
</evidence>
<feature type="transmembrane region" description="Helical" evidence="8">
    <location>
        <begin position="484"/>
        <end position="501"/>
    </location>
</feature>
<comment type="subcellular location">
    <subcellularLocation>
        <location evidence="1">Cell membrane</location>
        <topology evidence="1">Multi-pass membrane protein</topology>
    </subcellularLocation>
</comment>
<reference evidence="10 11" key="1">
    <citation type="submission" date="2017-05" db="EMBL/GenBank/DDBJ databases">
        <authorList>
            <person name="Varghese N."/>
            <person name="Submissions S."/>
        </authorList>
    </citation>
    <scope>NUCLEOTIDE SEQUENCE [LARGE SCALE GENOMIC DNA]</scope>
    <source>
        <strain evidence="10 11">DSM 26001</strain>
    </source>
</reference>
<keyword evidence="7 8" id="KW-0472">Membrane</keyword>
<feature type="transmembrane region" description="Helical" evidence="8">
    <location>
        <begin position="172"/>
        <end position="194"/>
    </location>
</feature>
<feature type="transmembrane region" description="Helical" evidence="8">
    <location>
        <begin position="368"/>
        <end position="395"/>
    </location>
</feature>
<feature type="transmembrane region" description="Helical" evidence="8">
    <location>
        <begin position="340"/>
        <end position="356"/>
    </location>
</feature>
<dbReference type="InterPro" id="IPR036259">
    <property type="entry name" value="MFS_trans_sf"/>
</dbReference>
<feature type="transmembrane region" description="Helical" evidence="8">
    <location>
        <begin position="86"/>
        <end position="105"/>
    </location>
</feature>
<keyword evidence="5 8" id="KW-0812">Transmembrane</keyword>
<evidence type="ECO:0000256" key="1">
    <source>
        <dbReference type="ARBA" id="ARBA00004651"/>
    </source>
</evidence>
<evidence type="ECO:0000256" key="3">
    <source>
        <dbReference type="ARBA" id="ARBA00022448"/>
    </source>
</evidence>
<dbReference type="PROSITE" id="PS50850">
    <property type="entry name" value="MFS"/>
    <property type="match status" value="1"/>
</dbReference>
<keyword evidence="3" id="KW-0813">Transport</keyword>
<dbReference type="PANTHER" id="PTHR42718:SF9">
    <property type="entry name" value="MAJOR FACILITATOR SUPERFAMILY MULTIDRUG TRANSPORTER MFSC"/>
    <property type="match status" value="1"/>
</dbReference>
<comment type="similarity">
    <text evidence="2">Belongs to the major facilitator superfamily. EmrB family.</text>
</comment>
<proteinExistence type="inferred from homology"/>
<feature type="transmembrane region" description="Helical" evidence="8">
    <location>
        <begin position="12"/>
        <end position="33"/>
    </location>
</feature>
<evidence type="ECO:0000256" key="8">
    <source>
        <dbReference type="SAM" id="Phobius"/>
    </source>
</evidence>
<evidence type="ECO:0000256" key="5">
    <source>
        <dbReference type="ARBA" id="ARBA00022692"/>
    </source>
</evidence>
<evidence type="ECO:0000256" key="4">
    <source>
        <dbReference type="ARBA" id="ARBA00022475"/>
    </source>
</evidence>
<evidence type="ECO:0000313" key="11">
    <source>
        <dbReference type="Proteomes" id="UP001158049"/>
    </source>
</evidence>
<keyword evidence="6 8" id="KW-1133">Transmembrane helix</keyword>
<sequence length="517" mass="55126">MAGPPRPALPPLTGAPLVLGTLALSLAVFMNVLDSSIANVSIPAISGDMGVSPQQGTWVITSFAVSNAISVPLTGWLTMRFGQVRLFITSILLFVLASFLCGIAPSIEVLIAARVLQGAVAGPMIPLSQALLLGSYTPAKSGMALAFWGMTTLVAPIMGPLLGGWISDNYTWPWIFYINIPIGVFAAWATWSIYKERESKTVRLPIDKIGLALLVIWVGSLQIMLDKGKELDWFNSGEIIILTAVALVSFIYFIIWELGDDHPVVDLSLFKGRNFSGGVVAISVAYGLFFGSLVILPLWLQTQIGYTATEAGKVMAPVGIFAILLSPVVGKLLPKIDARYVASTAFLIFALVFFMRSRFTPDVDTMTLMIPTIIQGAAMAMFFIPLTSIILSGLSPEKIPAAAGLSNFVRIMFGGMGTSLTSTLWDNRSALHHAQLAEHSGPGNPAFTAAVQGMQAQGMSEQGAWAVIERTLSVQAGTLGATDIFYMSAILFLLLIGLVWMTKPSRSAAPVDAGGAH</sequence>
<dbReference type="PANTHER" id="PTHR42718">
    <property type="entry name" value="MAJOR FACILITATOR SUPERFAMILY MULTIDRUG TRANSPORTER MFSC"/>
    <property type="match status" value="1"/>
</dbReference>
<comment type="caution">
    <text evidence="10">The sequence shown here is derived from an EMBL/GenBank/DDBJ whole genome shotgun (WGS) entry which is preliminary data.</text>
</comment>
<keyword evidence="4" id="KW-1003">Cell membrane</keyword>
<dbReference type="InterPro" id="IPR020846">
    <property type="entry name" value="MFS_dom"/>
</dbReference>
<protein>
    <submittedName>
        <fullName evidence="10">MFS transporter, DHA2 family, multidrug resistance protein</fullName>
    </submittedName>
</protein>
<keyword evidence="11" id="KW-1185">Reference proteome</keyword>
<dbReference type="Gene3D" id="1.20.1720.10">
    <property type="entry name" value="Multidrug resistance protein D"/>
    <property type="match status" value="1"/>
</dbReference>
<dbReference type="EMBL" id="FXUL01000001">
    <property type="protein sequence ID" value="SMP46001.1"/>
    <property type="molecule type" value="Genomic_DNA"/>
</dbReference>
<feature type="transmembrane region" description="Helical" evidence="8">
    <location>
        <begin position="145"/>
        <end position="166"/>
    </location>
</feature>
<feature type="transmembrane region" description="Helical" evidence="8">
    <location>
        <begin position="206"/>
        <end position="225"/>
    </location>
</feature>
<accession>A0ABY1PV95</accession>
<dbReference type="NCBIfam" id="TIGR00711">
    <property type="entry name" value="efflux_EmrB"/>
    <property type="match status" value="1"/>
</dbReference>
<name>A0ABY1PV95_9BURK</name>
<dbReference type="Proteomes" id="UP001158049">
    <property type="component" value="Unassembled WGS sequence"/>
</dbReference>
<feature type="transmembrane region" description="Helical" evidence="8">
    <location>
        <begin position="58"/>
        <end position="79"/>
    </location>
</feature>
<feature type="transmembrane region" description="Helical" evidence="8">
    <location>
        <begin position="407"/>
        <end position="425"/>
    </location>
</feature>
<dbReference type="RefSeq" id="WP_283440737.1">
    <property type="nucleotide sequence ID" value="NZ_FXUL01000001.1"/>
</dbReference>
<feature type="transmembrane region" description="Helical" evidence="8">
    <location>
        <begin position="111"/>
        <end position="133"/>
    </location>
</feature>
<dbReference type="CDD" id="cd17503">
    <property type="entry name" value="MFS_LmrB_MDR_like"/>
    <property type="match status" value="1"/>
</dbReference>
<feature type="transmembrane region" description="Helical" evidence="8">
    <location>
        <begin position="279"/>
        <end position="302"/>
    </location>
</feature>
<dbReference type="Gene3D" id="1.20.1250.20">
    <property type="entry name" value="MFS general substrate transporter like domains"/>
    <property type="match status" value="1"/>
</dbReference>
<evidence type="ECO:0000256" key="2">
    <source>
        <dbReference type="ARBA" id="ARBA00008537"/>
    </source>
</evidence>
<evidence type="ECO:0000313" key="10">
    <source>
        <dbReference type="EMBL" id="SMP46001.1"/>
    </source>
</evidence>
<gene>
    <name evidence="10" type="ORF">SAMN06295970_101598</name>
</gene>
<evidence type="ECO:0000256" key="7">
    <source>
        <dbReference type="ARBA" id="ARBA00023136"/>
    </source>
</evidence>
<dbReference type="InterPro" id="IPR011701">
    <property type="entry name" value="MFS"/>
</dbReference>
<dbReference type="SUPFAM" id="SSF103473">
    <property type="entry name" value="MFS general substrate transporter"/>
    <property type="match status" value="1"/>
</dbReference>